<dbReference type="CDD" id="cd03205">
    <property type="entry name" value="GST_C_6"/>
    <property type="match status" value="1"/>
</dbReference>
<feature type="domain" description="GST C-terminal" evidence="2">
    <location>
        <begin position="83"/>
        <end position="204"/>
    </location>
</feature>
<dbReference type="InterPro" id="IPR010987">
    <property type="entry name" value="Glutathione-S-Trfase_C-like"/>
</dbReference>
<dbReference type="Gene3D" id="1.20.1050.10">
    <property type="match status" value="1"/>
</dbReference>
<proteinExistence type="predicted"/>
<dbReference type="PROSITE" id="PS50405">
    <property type="entry name" value="GST_CTER"/>
    <property type="match status" value="1"/>
</dbReference>
<sequence length="204" mass="22470">MKLIASLTSPYARKVRIVLAEKKIDCPLQLDIPWEAGSTVTDFNPLGKVPVLLMDDGSTLYDSRVIVEYLENSSPVSRLLPQDSKRLLIETRRWEALADGICDAAGSIVVEGRRPADKQSAEWIAHQQGKVDRGLAALFAMLGERHWCNGEAYSLADIATGCALGYLDFRFPQLDWRGAYPNLAVLEEKLAARPSFAETVPPAA</sequence>
<organism evidence="3 4">
    <name type="scientific">Vogesella oryzagri</name>
    <dbReference type="NCBI Taxonomy" id="3160864"/>
    <lineage>
        <taxon>Bacteria</taxon>
        <taxon>Pseudomonadati</taxon>
        <taxon>Pseudomonadota</taxon>
        <taxon>Betaproteobacteria</taxon>
        <taxon>Neisseriales</taxon>
        <taxon>Chromobacteriaceae</taxon>
        <taxon>Vogesella</taxon>
    </lineage>
</organism>
<dbReference type="RefSeq" id="WP_349589561.1">
    <property type="nucleotide sequence ID" value="NZ_JBEFLD010000008.1"/>
</dbReference>
<dbReference type="InterPro" id="IPR004045">
    <property type="entry name" value="Glutathione_S-Trfase_N"/>
</dbReference>
<dbReference type="Pfam" id="PF13410">
    <property type="entry name" value="GST_C_2"/>
    <property type="match status" value="1"/>
</dbReference>
<dbReference type="PANTHER" id="PTHR42673:SF4">
    <property type="entry name" value="MALEYLACETOACETATE ISOMERASE"/>
    <property type="match status" value="1"/>
</dbReference>
<dbReference type="EC" id="2.5.1.18" evidence="3"/>
<evidence type="ECO:0000313" key="4">
    <source>
        <dbReference type="Proteomes" id="UP001433638"/>
    </source>
</evidence>
<dbReference type="PANTHER" id="PTHR42673">
    <property type="entry name" value="MALEYLACETOACETATE ISOMERASE"/>
    <property type="match status" value="1"/>
</dbReference>
<keyword evidence="3" id="KW-0808">Transferase</keyword>
<dbReference type="GO" id="GO:0004364">
    <property type="term" value="F:glutathione transferase activity"/>
    <property type="evidence" value="ECO:0007669"/>
    <property type="project" value="UniProtKB-EC"/>
</dbReference>
<dbReference type="Pfam" id="PF13409">
    <property type="entry name" value="GST_N_2"/>
    <property type="match status" value="1"/>
</dbReference>
<gene>
    <name evidence="3" type="ORF">ABNW52_15210</name>
</gene>
<evidence type="ECO:0000259" key="2">
    <source>
        <dbReference type="PROSITE" id="PS50405"/>
    </source>
</evidence>
<keyword evidence="4" id="KW-1185">Reference proteome</keyword>
<dbReference type="Proteomes" id="UP001433638">
    <property type="component" value="Unassembled WGS sequence"/>
</dbReference>
<reference evidence="3" key="1">
    <citation type="submission" date="2024-06" db="EMBL/GenBank/DDBJ databases">
        <title>Genome sequence of Vogesella sp. MAHUQ-64.</title>
        <authorList>
            <person name="Huq M.A."/>
        </authorList>
    </citation>
    <scope>NUCLEOTIDE SEQUENCE</scope>
    <source>
        <strain evidence="3">MAHUQ-64</strain>
    </source>
</reference>
<dbReference type="InterPro" id="IPR036282">
    <property type="entry name" value="Glutathione-S-Trfase_C_sf"/>
</dbReference>
<evidence type="ECO:0000313" key="3">
    <source>
        <dbReference type="EMBL" id="MEQ6291965.1"/>
    </source>
</evidence>
<dbReference type="CDD" id="cd03049">
    <property type="entry name" value="GST_N_3"/>
    <property type="match status" value="1"/>
</dbReference>
<feature type="domain" description="GST N-terminal" evidence="1">
    <location>
        <begin position="1"/>
        <end position="78"/>
    </location>
</feature>
<dbReference type="SFLD" id="SFLDS00019">
    <property type="entry name" value="Glutathione_Transferase_(cytos"/>
    <property type="match status" value="1"/>
</dbReference>
<dbReference type="EMBL" id="JBEFLD010000008">
    <property type="protein sequence ID" value="MEQ6291965.1"/>
    <property type="molecule type" value="Genomic_DNA"/>
</dbReference>
<dbReference type="Gene3D" id="3.40.30.10">
    <property type="entry name" value="Glutaredoxin"/>
    <property type="match status" value="1"/>
</dbReference>
<comment type="caution">
    <text evidence="3">The sequence shown here is derived from an EMBL/GenBank/DDBJ whole genome shotgun (WGS) entry which is preliminary data.</text>
</comment>
<protein>
    <submittedName>
        <fullName evidence="3">Glutathione S-transferase</fullName>
        <ecNumber evidence="3">2.5.1.18</ecNumber>
    </submittedName>
</protein>
<evidence type="ECO:0000259" key="1">
    <source>
        <dbReference type="PROSITE" id="PS50404"/>
    </source>
</evidence>
<dbReference type="PROSITE" id="PS50404">
    <property type="entry name" value="GST_NTER"/>
    <property type="match status" value="1"/>
</dbReference>
<dbReference type="SUPFAM" id="SSF47616">
    <property type="entry name" value="GST C-terminal domain-like"/>
    <property type="match status" value="1"/>
</dbReference>
<name>A0ABV1M8U4_9NEIS</name>
<dbReference type="SUPFAM" id="SSF52833">
    <property type="entry name" value="Thioredoxin-like"/>
    <property type="match status" value="1"/>
</dbReference>
<accession>A0ABV1M8U4</accession>
<dbReference type="InterPro" id="IPR040079">
    <property type="entry name" value="Glutathione_S-Trfase"/>
</dbReference>
<dbReference type="InterPro" id="IPR036249">
    <property type="entry name" value="Thioredoxin-like_sf"/>
</dbReference>
<dbReference type="NCBIfam" id="NF007682">
    <property type="entry name" value="PRK10357.1"/>
    <property type="match status" value="1"/>
</dbReference>